<dbReference type="EMBL" id="CAJFDI010000005">
    <property type="protein sequence ID" value="CAD5232888.1"/>
    <property type="molecule type" value="Genomic_DNA"/>
</dbReference>
<name>A0A1I7SUM8_BURXY</name>
<accession>A0A1I7SUM8</accession>
<evidence type="ECO:0000313" key="3">
    <source>
        <dbReference type="Proteomes" id="UP000095284"/>
    </source>
</evidence>
<dbReference type="Proteomes" id="UP000582659">
    <property type="component" value="Unassembled WGS sequence"/>
</dbReference>
<reference evidence="2" key="2">
    <citation type="submission" date="2020-09" db="EMBL/GenBank/DDBJ databases">
        <authorList>
            <person name="Kikuchi T."/>
        </authorList>
    </citation>
    <scope>NUCLEOTIDE SEQUENCE</scope>
    <source>
        <strain evidence="2">Ka4C1</strain>
    </source>
</reference>
<gene>
    <name evidence="2" type="ORF">BXYJ_LOCUS12979</name>
</gene>
<evidence type="ECO:0000313" key="4">
    <source>
        <dbReference type="Proteomes" id="UP000659654"/>
    </source>
</evidence>
<reference evidence="5" key="1">
    <citation type="submission" date="2016-11" db="UniProtKB">
        <authorList>
            <consortium name="WormBaseParasite"/>
        </authorList>
    </citation>
    <scope>IDENTIFICATION</scope>
</reference>
<proteinExistence type="predicted"/>
<keyword evidence="1" id="KW-1133">Transmembrane helix</keyword>
<dbReference type="Proteomes" id="UP000095284">
    <property type="component" value="Unplaced"/>
</dbReference>
<organism evidence="3 5">
    <name type="scientific">Bursaphelenchus xylophilus</name>
    <name type="common">Pinewood nematode worm</name>
    <name type="synonym">Aphelenchoides xylophilus</name>
    <dbReference type="NCBI Taxonomy" id="6326"/>
    <lineage>
        <taxon>Eukaryota</taxon>
        <taxon>Metazoa</taxon>
        <taxon>Ecdysozoa</taxon>
        <taxon>Nematoda</taxon>
        <taxon>Chromadorea</taxon>
        <taxon>Rhabditida</taxon>
        <taxon>Tylenchina</taxon>
        <taxon>Tylenchomorpha</taxon>
        <taxon>Aphelenchoidea</taxon>
        <taxon>Aphelenchoididae</taxon>
        <taxon>Bursaphelenchus</taxon>
    </lineage>
</organism>
<feature type="transmembrane region" description="Helical" evidence="1">
    <location>
        <begin position="28"/>
        <end position="46"/>
    </location>
</feature>
<dbReference type="OrthoDB" id="10529565at2759"/>
<dbReference type="Proteomes" id="UP000659654">
    <property type="component" value="Unassembled WGS sequence"/>
</dbReference>
<keyword evidence="1" id="KW-0812">Transmembrane</keyword>
<dbReference type="WBParaSite" id="BXY_1675100.1">
    <property type="protein sequence ID" value="BXY_1675100.1"/>
    <property type="gene ID" value="BXY_1675100"/>
</dbReference>
<dbReference type="EMBL" id="CAJFCV020000005">
    <property type="protein sequence ID" value="CAG9126005.1"/>
    <property type="molecule type" value="Genomic_DNA"/>
</dbReference>
<keyword evidence="4" id="KW-1185">Reference proteome</keyword>
<protein>
    <submittedName>
        <fullName evidence="2">(pine wood nematode) hypothetical protein</fullName>
    </submittedName>
</protein>
<evidence type="ECO:0000313" key="5">
    <source>
        <dbReference type="WBParaSite" id="BXY_1675100.1"/>
    </source>
</evidence>
<sequence>MVRLRVRTQVLPNLDRYASALYLRAQRLRFLLFLIVVTVFIVTFWPKRDETGQILLIDPQCLPHVEKSEPCPGPVQVAFTGAAQDVYSGYINLDYEMQEVYDLTTSITFIPTKAFAEKDKKAVPHVLPRFVIKKSAEVAVSLNGVLKVLEIAVPVGLDQFLRFWKNGRKIECLGDLERPNGTAHDVINNAAFGYDKLRQRADIYGSNIFLIGKSLDSWYRKCRLDSPLQVGIFEEEFYDYLLYDISRQFAVSKVVGKRDASLQLNIDVDGASIVLNLLYKNSDEEVKFVVDDEKTHFLPRYHEFCSTSISGFLVTVPCDVSKGKRALFEAVF</sequence>
<keyword evidence="1" id="KW-0472">Membrane</keyword>
<dbReference type="AlphaFoldDB" id="A0A1I7SUM8"/>
<evidence type="ECO:0000256" key="1">
    <source>
        <dbReference type="SAM" id="Phobius"/>
    </source>
</evidence>
<evidence type="ECO:0000313" key="2">
    <source>
        <dbReference type="EMBL" id="CAD5232888.1"/>
    </source>
</evidence>